<feature type="transmembrane region" description="Helical" evidence="2">
    <location>
        <begin position="35"/>
        <end position="54"/>
    </location>
</feature>
<dbReference type="EMBL" id="JAPWGM010000001">
    <property type="protein sequence ID" value="MCZ4242453.1"/>
    <property type="molecule type" value="Genomic_DNA"/>
</dbReference>
<keyword evidence="2" id="KW-0472">Membrane</keyword>
<proteinExistence type="predicted"/>
<reference evidence="3" key="1">
    <citation type="submission" date="2022-12" db="EMBL/GenBank/DDBJ databases">
        <title>Genome sequence of HCMS5-2.</title>
        <authorList>
            <person name="Woo H."/>
        </authorList>
    </citation>
    <scope>NUCLEOTIDE SEQUENCE</scope>
    <source>
        <strain evidence="3">HCMS5-2</strain>
    </source>
</reference>
<comment type="caution">
    <text evidence="3">The sequence shown here is derived from an EMBL/GenBank/DDBJ whole genome shotgun (WGS) entry which is preliminary data.</text>
</comment>
<feature type="transmembrane region" description="Helical" evidence="2">
    <location>
        <begin position="66"/>
        <end position="87"/>
    </location>
</feature>
<keyword evidence="2" id="KW-0812">Transmembrane</keyword>
<dbReference type="Proteomes" id="UP001144347">
    <property type="component" value="Unassembled WGS sequence"/>
</dbReference>
<accession>A0ABT4L3F9</accession>
<sequence length="89" mass="9836">MSENEPFNPQQNQPFNQENQPFNQFNNQSNEDLSTGLKILSFCIPLAGAIIYFVKKDEQPVAAKSACNLALIGFGVGVVLNIISYMIRG</sequence>
<evidence type="ECO:0000256" key="1">
    <source>
        <dbReference type="SAM" id="MobiDB-lite"/>
    </source>
</evidence>
<evidence type="ECO:0000313" key="4">
    <source>
        <dbReference type="Proteomes" id="UP001144347"/>
    </source>
</evidence>
<organism evidence="3 4">
    <name type="scientific">Pedobacter punctiformis</name>
    <dbReference type="NCBI Taxonomy" id="3004097"/>
    <lineage>
        <taxon>Bacteria</taxon>
        <taxon>Pseudomonadati</taxon>
        <taxon>Bacteroidota</taxon>
        <taxon>Sphingobacteriia</taxon>
        <taxon>Sphingobacteriales</taxon>
        <taxon>Sphingobacteriaceae</taxon>
        <taxon>Pedobacter</taxon>
    </lineage>
</organism>
<keyword evidence="2" id="KW-1133">Transmembrane helix</keyword>
<feature type="region of interest" description="Disordered" evidence="1">
    <location>
        <begin position="1"/>
        <end position="29"/>
    </location>
</feature>
<gene>
    <name evidence="3" type="ORF">O0955_00430</name>
</gene>
<keyword evidence="4" id="KW-1185">Reference proteome</keyword>
<evidence type="ECO:0000256" key="2">
    <source>
        <dbReference type="SAM" id="Phobius"/>
    </source>
</evidence>
<evidence type="ECO:0000313" key="3">
    <source>
        <dbReference type="EMBL" id="MCZ4242453.1"/>
    </source>
</evidence>
<protein>
    <submittedName>
        <fullName evidence="3">Uncharacterized protein</fullName>
    </submittedName>
</protein>
<name>A0ABT4L3F9_9SPHI</name>
<dbReference type="RefSeq" id="WP_269425570.1">
    <property type="nucleotide sequence ID" value="NZ_JAPWGM010000001.1"/>
</dbReference>